<dbReference type="OrthoDB" id="14535at2759"/>
<evidence type="ECO:0000256" key="4">
    <source>
        <dbReference type="ARBA" id="ARBA00022660"/>
    </source>
</evidence>
<dbReference type="PIRSF" id="PIRSF006643">
    <property type="entry name" value="NDUA6"/>
    <property type="match status" value="1"/>
</dbReference>
<dbReference type="GO" id="GO:0006979">
    <property type="term" value="P:response to oxidative stress"/>
    <property type="evidence" value="ECO:0007669"/>
    <property type="project" value="TreeGrafter"/>
</dbReference>
<evidence type="ECO:0000256" key="7">
    <source>
        <dbReference type="ARBA" id="ARBA00023128"/>
    </source>
</evidence>
<keyword evidence="5" id="KW-0999">Mitochondrion inner membrane</keyword>
<dbReference type="GO" id="GO:0005743">
    <property type="term" value="C:mitochondrial inner membrane"/>
    <property type="evidence" value="ECO:0007669"/>
    <property type="project" value="UniProtKB-SubCell"/>
</dbReference>
<feature type="domain" description="Complex 1 LYR protein" evidence="9">
    <location>
        <begin position="25"/>
        <end position="85"/>
    </location>
</feature>
<evidence type="ECO:0000256" key="5">
    <source>
        <dbReference type="ARBA" id="ARBA00022792"/>
    </source>
</evidence>
<gene>
    <name evidence="10" type="ORF">DFQ27_004488</name>
</gene>
<dbReference type="CDD" id="cd20266">
    <property type="entry name" value="Complex1_LYR_NDUFA6_LYRM6"/>
    <property type="match status" value="1"/>
</dbReference>
<dbReference type="PANTHER" id="PTHR12964">
    <property type="entry name" value="NADH-UBIQUINONE OXIDOREDUCTASE B14 SUBUNIT"/>
    <property type="match status" value="1"/>
</dbReference>
<dbReference type="Proteomes" id="UP000807716">
    <property type="component" value="Unassembled WGS sequence"/>
</dbReference>
<dbReference type="InterPro" id="IPR008011">
    <property type="entry name" value="Complex1_LYR_dom"/>
</dbReference>
<evidence type="ECO:0000313" key="10">
    <source>
        <dbReference type="EMBL" id="KAG0258720.1"/>
    </source>
</evidence>
<keyword evidence="4" id="KW-0679">Respiratory chain</keyword>
<dbReference type="InterPro" id="IPR016488">
    <property type="entry name" value="NADH_Ub_cplx-1_asu_su-6"/>
</dbReference>
<evidence type="ECO:0000256" key="3">
    <source>
        <dbReference type="ARBA" id="ARBA00022448"/>
    </source>
</evidence>
<name>A0A9P6Q1R8_9FUNG</name>
<proteinExistence type="inferred from homology"/>
<keyword evidence="8" id="KW-0472">Membrane</keyword>
<dbReference type="EMBL" id="JAAAJB010000311">
    <property type="protein sequence ID" value="KAG0258720.1"/>
    <property type="molecule type" value="Genomic_DNA"/>
</dbReference>
<comment type="subcellular location">
    <subcellularLocation>
        <location evidence="1">Mitochondrion inner membrane</location>
        <topology evidence="1">Peripheral membrane protein</topology>
        <orientation evidence="1">Matrix side</orientation>
    </subcellularLocation>
</comment>
<keyword evidence="7" id="KW-0496">Mitochondrion</keyword>
<keyword evidence="6" id="KW-0249">Electron transport</keyword>
<evidence type="ECO:0000313" key="11">
    <source>
        <dbReference type="Proteomes" id="UP000807716"/>
    </source>
</evidence>
<dbReference type="Pfam" id="PF05347">
    <property type="entry name" value="Complex1_LYR"/>
    <property type="match status" value="1"/>
</dbReference>
<comment type="caution">
    <text evidence="10">The sequence shown here is derived from an EMBL/GenBank/DDBJ whole genome shotgun (WGS) entry which is preliminary data.</text>
</comment>
<reference evidence="10" key="1">
    <citation type="journal article" date="2020" name="Fungal Divers.">
        <title>Resolving the Mortierellaceae phylogeny through synthesis of multi-gene phylogenetics and phylogenomics.</title>
        <authorList>
            <person name="Vandepol N."/>
            <person name="Liber J."/>
            <person name="Desiro A."/>
            <person name="Na H."/>
            <person name="Kennedy M."/>
            <person name="Barry K."/>
            <person name="Grigoriev I.V."/>
            <person name="Miller A.N."/>
            <person name="O'Donnell K."/>
            <person name="Stajich J.E."/>
            <person name="Bonito G."/>
        </authorList>
    </citation>
    <scope>NUCLEOTIDE SEQUENCE</scope>
    <source>
        <strain evidence="10">BC1065</strain>
    </source>
</reference>
<keyword evidence="3" id="KW-0813">Transport</keyword>
<dbReference type="InterPro" id="IPR045299">
    <property type="entry name" value="Complex1_LYR_NDUFA6_LYRM6"/>
</dbReference>
<dbReference type="AlphaFoldDB" id="A0A9P6Q1R8"/>
<evidence type="ECO:0000256" key="8">
    <source>
        <dbReference type="ARBA" id="ARBA00023136"/>
    </source>
</evidence>
<dbReference type="GO" id="GO:0045271">
    <property type="term" value="C:respiratory chain complex I"/>
    <property type="evidence" value="ECO:0007669"/>
    <property type="project" value="InterPro"/>
</dbReference>
<keyword evidence="11" id="KW-1185">Reference proteome</keyword>
<evidence type="ECO:0000256" key="1">
    <source>
        <dbReference type="ARBA" id="ARBA00004443"/>
    </source>
</evidence>
<evidence type="ECO:0000256" key="2">
    <source>
        <dbReference type="ARBA" id="ARBA00009508"/>
    </source>
</evidence>
<comment type="similarity">
    <text evidence="2">Belongs to the complex I LYR family.</text>
</comment>
<protein>
    <recommendedName>
        <fullName evidence="9">Complex 1 LYR protein domain-containing protein</fullName>
    </recommendedName>
</protein>
<evidence type="ECO:0000259" key="9">
    <source>
        <dbReference type="Pfam" id="PF05347"/>
    </source>
</evidence>
<evidence type="ECO:0000256" key="6">
    <source>
        <dbReference type="ARBA" id="ARBA00022982"/>
    </source>
</evidence>
<organism evidence="10 11">
    <name type="scientific">Actinomortierella ambigua</name>
    <dbReference type="NCBI Taxonomy" id="1343610"/>
    <lineage>
        <taxon>Eukaryota</taxon>
        <taxon>Fungi</taxon>
        <taxon>Fungi incertae sedis</taxon>
        <taxon>Mucoromycota</taxon>
        <taxon>Mortierellomycotina</taxon>
        <taxon>Mortierellomycetes</taxon>
        <taxon>Mortierellales</taxon>
        <taxon>Mortierellaceae</taxon>
        <taxon>Actinomortierella</taxon>
    </lineage>
</organism>
<sequence>MSAAMAAHLSVATSSSPSLAQARKSVIHLYRDFQRGVPEIMRTHLLDIPTSQLRTKIREEFERHRHVKDLAVIDVLLLKGRQEYQETMNAWKQETHIMRYFANDEAPPKPNSFMEKFLAGRD</sequence>
<dbReference type="PANTHER" id="PTHR12964:SF0">
    <property type="entry name" value="NADH DEHYDROGENASE [UBIQUINONE] 1 ALPHA SUBCOMPLEX SUBUNIT 6"/>
    <property type="match status" value="1"/>
</dbReference>
<accession>A0A9P6Q1R8</accession>